<evidence type="ECO:0000259" key="2">
    <source>
        <dbReference type="Pfam" id="PF10214"/>
    </source>
</evidence>
<dbReference type="GO" id="GO:0001163">
    <property type="term" value="F:RNA polymerase I transcription regulatory region sequence-specific DNA binding"/>
    <property type="evidence" value="ECO:0007669"/>
    <property type="project" value="TreeGrafter"/>
</dbReference>
<dbReference type="GO" id="GO:0003743">
    <property type="term" value="F:translation initiation factor activity"/>
    <property type="evidence" value="ECO:0007669"/>
    <property type="project" value="UniProtKB-KW"/>
</dbReference>
<feature type="region of interest" description="Disordered" evidence="1">
    <location>
        <begin position="907"/>
        <end position="936"/>
    </location>
</feature>
<dbReference type="InterPro" id="IPR048535">
    <property type="entry name" value="RRN6_beta-prop"/>
</dbReference>
<dbReference type="InterPro" id="IPR019350">
    <property type="entry name" value="RNA_pol_I-sp_TIF_RRN6-like"/>
</dbReference>
<reference evidence="3 4" key="1">
    <citation type="journal article" date="2013" name="Chin. Sci. Bull.">
        <title>Genome survey uncovers the secrets of sex and lifestyle in caterpillar fungus.</title>
        <authorList>
            <person name="Hu X."/>
            <person name="Zhang Y."/>
            <person name="Xiao G."/>
            <person name="Zheng P."/>
            <person name="Xia Y."/>
            <person name="Zhang X."/>
            <person name="St Leger R.J."/>
            <person name="Liu X."/>
            <person name="Wang C."/>
        </authorList>
    </citation>
    <scope>NUCLEOTIDE SEQUENCE [LARGE SCALE GENOMIC DNA]</scope>
    <source>
        <strain evidence="4">Co18 / CGMCC 3.14243</strain>
        <tissue evidence="3">Fruit-body</tissue>
    </source>
</reference>
<organism evidence="3 4">
    <name type="scientific">Ophiocordyceps sinensis (strain Co18 / CGMCC 3.14243)</name>
    <name type="common">Yarsagumba caterpillar fungus</name>
    <name type="synonym">Hirsutella sinensis</name>
    <dbReference type="NCBI Taxonomy" id="911162"/>
    <lineage>
        <taxon>Eukaryota</taxon>
        <taxon>Fungi</taxon>
        <taxon>Dikarya</taxon>
        <taxon>Ascomycota</taxon>
        <taxon>Pezizomycotina</taxon>
        <taxon>Sordariomycetes</taxon>
        <taxon>Hypocreomycetidae</taxon>
        <taxon>Hypocreales</taxon>
        <taxon>Ophiocordycipitaceae</taxon>
        <taxon>Ophiocordyceps</taxon>
    </lineage>
</organism>
<accession>T5A906</accession>
<evidence type="ECO:0000313" key="4">
    <source>
        <dbReference type="Proteomes" id="UP000019374"/>
    </source>
</evidence>
<dbReference type="PANTHER" id="PTHR28221:SF2">
    <property type="entry name" value="RNA POLYMERASE I-SPECIFIC TRANSCRIPTION INITIATION FACTOR RRN6"/>
    <property type="match status" value="1"/>
</dbReference>
<gene>
    <name evidence="3" type="ORF">OCS_06076</name>
</gene>
<feature type="domain" description="RRN6 beta-propeller" evidence="2">
    <location>
        <begin position="102"/>
        <end position="491"/>
    </location>
</feature>
<evidence type="ECO:0000313" key="3">
    <source>
        <dbReference type="EMBL" id="EQK98211.1"/>
    </source>
</evidence>
<feature type="region of interest" description="Disordered" evidence="1">
    <location>
        <begin position="566"/>
        <end position="639"/>
    </location>
</feature>
<feature type="region of interest" description="Disordered" evidence="1">
    <location>
        <begin position="1"/>
        <end position="21"/>
    </location>
</feature>
<keyword evidence="3" id="KW-0396">Initiation factor</keyword>
<dbReference type="AlphaFoldDB" id="T5A906"/>
<proteinExistence type="predicted"/>
<dbReference type="eggNOG" id="ENOG502QRAW">
    <property type="taxonomic scope" value="Eukaryota"/>
</dbReference>
<dbReference type="Pfam" id="PF10214">
    <property type="entry name" value="Rrn6_beta-prop"/>
    <property type="match status" value="1"/>
</dbReference>
<feature type="compositionally biased region" description="Basic residues" evidence="1">
    <location>
        <begin position="574"/>
        <end position="593"/>
    </location>
</feature>
<dbReference type="GO" id="GO:0001179">
    <property type="term" value="F:RNA polymerase I general transcription initiation factor binding"/>
    <property type="evidence" value="ECO:0007669"/>
    <property type="project" value="TreeGrafter"/>
</dbReference>
<protein>
    <submittedName>
        <fullName evidence="3">RNA polymerase I-specific transcription initiation factor RRN6-like protein</fullName>
    </submittedName>
</protein>
<dbReference type="Proteomes" id="UP000019374">
    <property type="component" value="Unassembled WGS sequence"/>
</dbReference>
<dbReference type="EMBL" id="KE655263">
    <property type="protein sequence ID" value="EQK98211.1"/>
    <property type="molecule type" value="Genomic_DNA"/>
</dbReference>
<feature type="region of interest" description="Disordered" evidence="1">
    <location>
        <begin position="806"/>
        <end position="834"/>
    </location>
</feature>
<feature type="compositionally biased region" description="Acidic residues" evidence="1">
    <location>
        <begin position="622"/>
        <end position="639"/>
    </location>
</feature>
<keyword evidence="3" id="KW-0648">Protein biosynthesis</keyword>
<feature type="region of interest" description="Disordered" evidence="1">
    <location>
        <begin position="850"/>
        <end position="872"/>
    </location>
</feature>
<evidence type="ECO:0000256" key="1">
    <source>
        <dbReference type="SAM" id="MobiDB-lite"/>
    </source>
</evidence>
<dbReference type="GO" id="GO:0070860">
    <property type="term" value="C:RNA polymerase I core factor complex"/>
    <property type="evidence" value="ECO:0007669"/>
    <property type="project" value="TreeGrafter"/>
</dbReference>
<dbReference type="GO" id="GO:0042790">
    <property type="term" value="P:nucleolar large rRNA transcription by RNA polymerase I"/>
    <property type="evidence" value="ECO:0007669"/>
    <property type="project" value="TreeGrafter"/>
</dbReference>
<dbReference type="PANTHER" id="PTHR28221">
    <property type="entry name" value="RNA POLYMERASE I-SPECIFIC TRANSCRIPTION INITIATION FACTOR RRN6"/>
    <property type="match status" value="1"/>
</dbReference>
<name>T5A906_OPHSC</name>
<feature type="compositionally biased region" description="Low complexity" evidence="1">
    <location>
        <begin position="816"/>
        <end position="834"/>
    </location>
</feature>
<sequence>MDHPWPPIARAPAGDAEDGPGLLHTSRLTASTPHFDIVGSSAELYPPSNTRVSSQLPPARRLQEQWLLDTHPEAFMGNQIFKDYLKEEMERFGQLEETTQRRPLLAVGLMSNRGDASPPEALPVLAVATGSCGEQLRLTRMDDSQWQWGKNTEAILHLTIVTSIHKEEGAVWATDPVPISQVKAVEYTPNGSFRWLLVQKPAWTAILEPEYHPFAVLDHDAADSTHQRPSYINPNPLLTLHHQETGGNAHSDVCFNPPASERPPQLTILDECGYWTIWNVLETRTFNKKTLRLSQYMCGHIREGFLPTIPSQSAYPAMRYGLLYVGKSEPEGGSQPEGVLEPEGVPPRQARNLQATTIRPSRYMLIWNSALCEVMDLESKSTLSIPTLLFRTGPKKDQILDVRCSLLNEDHVFVLTARRLIWLDLRCRYALWDAEIVLAPLHFPIHCQDVRMSVSRASINDADTSLVFIYSSKATKLYVYWLRDVENWHRYVTQLPGCTELSSRTKVQQLHIHPATLERWPGRSAARPGSSYLRHGLNFFQVSILGEDLGVRYCICTTSTGPVSEISLPDKPIRRSGNKQQRRWTRKYNRGLRRTREPFVVPDGMETDEAGEAPQQNSGDDSSGDSADDSSGDSADEPSWEAAIREQIDVALAQGKSRVPAELFDITQRILKDGLRNGSLPLTTWAEVAEGIEQPTAYFADDAKIDESAEHLLSISDERTFVGPLRKHEPNAPLGVAALKQQLSDFWLESGGGNPSTRLERARETWVSDIARDVFLSSHGVMVQDVPFLRPSGSDARDKDKWATLSSQLPSRKLEPSSSASLSAISSASPPSAPADIPLERLKLLATSLQPLPRRSPSLKPKPSSSASLPSAPVDLPLQRLRLLASSLEPGMFEYLEPVQVVQVGEPVQTQGPRINIGQPGDRKKGKEKKRPRGFR</sequence>
<dbReference type="HOGENOM" id="CLU_005807_1_0_1"/>
<feature type="compositionally biased region" description="Basic residues" evidence="1">
    <location>
        <begin position="924"/>
        <end position="936"/>
    </location>
</feature>
<dbReference type="OrthoDB" id="4090074at2759"/>